<dbReference type="RefSeq" id="WP_340904266.1">
    <property type="nucleotide sequence ID" value="NZ_JBHLUU010000126.1"/>
</dbReference>
<dbReference type="CDD" id="cd00298">
    <property type="entry name" value="ACD_sHsps_p23-like"/>
    <property type="match status" value="1"/>
</dbReference>
<dbReference type="Proteomes" id="UP001589738">
    <property type="component" value="Unassembled WGS sequence"/>
</dbReference>
<protein>
    <submittedName>
        <fullName evidence="1">Hsp20/alpha crystallin family protein</fullName>
    </submittedName>
</protein>
<proteinExistence type="predicted"/>
<dbReference type="SUPFAM" id="SSF49764">
    <property type="entry name" value="HSP20-like chaperones"/>
    <property type="match status" value="1"/>
</dbReference>
<organism evidence="1 2">
    <name type="scientific">Robertmurraya beringensis</name>
    <dbReference type="NCBI Taxonomy" id="641660"/>
    <lineage>
        <taxon>Bacteria</taxon>
        <taxon>Bacillati</taxon>
        <taxon>Bacillota</taxon>
        <taxon>Bacilli</taxon>
        <taxon>Bacillales</taxon>
        <taxon>Bacillaceae</taxon>
        <taxon>Robertmurraya</taxon>
    </lineage>
</organism>
<evidence type="ECO:0000313" key="1">
    <source>
        <dbReference type="EMBL" id="MFC0477935.1"/>
    </source>
</evidence>
<accession>A0ABV6KY51</accession>
<keyword evidence="2" id="KW-1185">Reference proteome</keyword>
<dbReference type="InterPro" id="IPR008978">
    <property type="entry name" value="HSP20-like_chaperone"/>
</dbReference>
<comment type="caution">
    <text evidence="1">The sequence shown here is derived from an EMBL/GenBank/DDBJ whole genome shotgun (WGS) entry which is preliminary data.</text>
</comment>
<dbReference type="EMBL" id="JBHLUU010000126">
    <property type="protein sequence ID" value="MFC0477935.1"/>
    <property type="molecule type" value="Genomic_DNA"/>
</dbReference>
<reference evidence="1 2" key="1">
    <citation type="submission" date="2024-09" db="EMBL/GenBank/DDBJ databases">
        <authorList>
            <person name="Sun Q."/>
            <person name="Mori K."/>
        </authorList>
    </citation>
    <scope>NUCLEOTIDE SEQUENCE [LARGE SCALE GENOMIC DNA]</scope>
    <source>
        <strain evidence="1 2">CGMCC 1.9126</strain>
    </source>
</reference>
<evidence type="ECO:0000313" key="2">
    <source>
        <dbReference type="Proteomes" id="UP001589738"/>
    </source>
</evidence>
<name>A0ABV6KY51_9BACI</name>
<gene>
    <name evidence="1" type="ORF">ACFFHF_22360</name>
</gene>
<sequence>MFPWNMFPFGKDMKGSFQGMKPQDIEKYVQETMSKVFSQGMNGAGFSPDFATTSHSNQNPTSLKKDTYSAHIFETHDFVFAMIPIKNEDCLRNIKVCHTSNQLIIENFPNESEKQVYTLPATVKKKGGVATYKDDVLEVKIPKSTDFQYSEIDVKEIF</sequence>